<organism evidence="2 3">
    <name type="scientific">Cymbomonas tetramitiformis</name>
    <dbReference type="NCBI Taxonomy" id="36881"/>
    <lineage>
        <taxon>Eukaryota</taxon>
        <taxon>Viridiplantae</taxon>
        <taxon>Chlorophyta</taxon>
        <taxon>Pyramimonadophyceae</taxon>
        <taxon>Pyramimonadales</taxon>
        <taxon>Pyramimonadaceae</taxon>
        <taxon>Cymbomonas</taxon>
    </lineage>
</organism>
<dbReference type="Pfam" id="PF24102">
    <property type="entry name" value="FLAD1_M"/>
    <property type="match status" value="1"/>
</dbReference>
<evidence type="ECO:0000313" key="3">
    <source>
        <dbReference type="Proteomes" id="UP001190700"/>
    </source>
</evidence>
<evidence type="ECO:0000313" key="2">
    <source>
        <dbReference type="EMBL" id="KAK3260190.1"/>
    </source>
</evidence>
<feature type="domain" description="FAD synthase middle" evidence="1">
    <location>
        <begin position="53"/>
        <end position="131"/>
    </location>
</feature>
<dbReference type="EMBL" id="LGRX02018039">
    <property type="protein sequence ID" value="KAK3260190.1"/>
    <property type="molecule type" value="Genomic_DNA"/>
</dbReference>
<sequence>MCHVPMGAEVKMDPAGYPLVKFKNIFILPGVPEFFSAKFSIIADQFLTYQSRCTRKLLLKADETTIAAALNVVVKQNRGVSVGSYPRSPDTAASSTSLASHHHTIVTMEASSHNEVRSAMCFLQESLPAHIRTQEEDGDQL</sequence>
<comment type="caution">
    <text evidence="2">The sequence shown here is derived from an EMBL/GenBank/DDBJ whole genome shotgun (WGS) entry which is preliminary data.</text>
</comment>
<accession>A0AAE0FIN6</accession>
<dbReference type="InterPro" id="IPR056596">
    <property type="entry name" value="FLAD1_M"/>
</dbReference>
<name>A0AAE0FIN6_9CHLO</name>
<protein>
    <recommendedName>
        <fullName evidence="1">FAD synthase middle domain-containing protein</fullName>
    </recommendedName>
</protein>
<keyword evidence="3" id="KW-1185">Reference proteome</keyword>
<dbReference type="AlphaFoldDB" id="A0AAE0FIN6"/>
<gene>
    <name evidence="2" type="ORF">CYMTET_30838</name>
</gene>
<dbReference type="PANTHER" id="PTHR13939">
    <property type="entry name" value="NICOTINAMIDE-NUCLEOTIDE AMIDOHYDROLASE PNCC"/>
    <property type="match status" value="1"/>
</dbReference>
<evidence type="ECO:0000259" key="1">
    <source>
        <dbReference type="Pfam" id="PF24102"/>
    </source>
</evidence>
<dbReference type="InterPro" id="IPR050101">
    <property type="entry name" value="CinA"/>
</dbReference>
<proteinExistence type="predicted"/>
<dbReference type="Proteomes" id="UP001190700">
    <property type="component" value="Unassembled WGS sequence"/>
</dbReference>
<dbReference type="PANTHER" id="PTHR13939:SF0">
    <property type="entry name" value="NMN AMIDOHYDROLASE-LIKE PROTEIN YFAY"/>
    <property type="match status" value="1"/>
</dbReference>
<reference evidence="2 3" key="1">
    <citation type="journal article" date="2015" name="Genome Biol. Evol.">
        <title>Comparative Genomics of a Bacterivorous Green Alga Reveals Evolutionary Causalities and Consequences of Phago-Mixotrophic Mode of Nutrition.</title>
        <authorList>
            <person name="Burns J.A."/>
            <person name="Paasch A."/>
            <person name="Narechania A."/>
            <person name="Kim E."/>
        </authorList>
    </citation>
    <scope>NUCLEOTIDE SEQUENCE [LARGE SCALE GENOMIC DNA]</scope>
    <source>
        <strain evidence="2 3">PLY_AMNH</strain>
    </source>
</reference>